<name>A0A087UFB8_STEMI</name>
<organism evidence="4 5">
    <name type="scientific">Stegodyphus mimosarum</name>
    <name type="common">African social velvet spider</name>
    <dbReference type="NCBI Taxonomy" id="407821"/>
    <lineage>
        <taxon>Eukaryota</taxon>
        <taxon>Metazoa</taxon>
        <taxon>Ecdysozoa</taxon>
        <taxon>Arthropoda</taxon>
        <taxon>Chelicerata</taxon>
        <taxon>Arachnida</taxon>
        <taxon>Araneae</taxon>
        <taxon>Araneomorphae</taxon>
        <taxon>Entelegynae</taxon>
        <taxon>Eresoidea</taxon>
        <taxon>Eresidae</taxon>
        <taxon>Stegodyphus</taxon>
    </lineage>
</organism>
<dbReference type="InterPro" id="IPR023779">
    <property type="entry name" value="Chromodomain_CS"/>
</dbReference>
<sequence length="48" mass="5695">MLITDKVAEDGTKYYLVKWLNYSLDQSTWEPLPHLIGCKELIEYYEAI</sequence>
<feature type="non-terminal residue" evidence="4">
    <location>
        <position position="48"/>
    </location>
</feature>
<proteinExistence type="predicted"/>
<dbReference type="InterPro" id="IPR023780">
    <property type="entry name" value="Chromo_domain"/>
</dbReference>
<evidence type="ECO:0000256" key="1">
    <source>
        <dbReference type="ARBA" id="ARBA00004123"/>
    </source>
</evidence>
<evidence type="ECO:0000313" key="5">
    <source>
        <dbReference type="Proteomes" id="UP000054359"/>
    </source>
</evidence>
<dbReference type="InterPro" id="IPR000953">
    <property type="entry name" value="Chromo/chromo_shadow_dom"/>
</dbReference>
<accession>A0A087UFB8</accession>
<gene>
    <name evidence="4" type="ORF">X975_16864</name>
</gene>
<evidence type="ECO:0000256" key="2">
    <source>
        <dbReference type="ARBA" id="ARBA00023242"/>
    </source>
</evidence>
<dbReference type="InterPro" id="IPR016197">
    <property type="entry name" value="Chromo-like_dom_sf"/>
</dbReference>
<dbReference type="PROSITE" id="PS00598">
    <property type="entry name" value="CHROMO_1"/>
    <property type="match status" value="1"/>
</dbReference>
<dbReference type="CDD" id="cd00024">
    <property type="entry name" value="CD_CSD"/>
    <property type="match status" value="1"/>
</dbReference>
<evidence type="ECO:0000313" key="4">
    <source>
        <dbReference type="EMBL" id="KFM76057.1"/>
    </source>
</evidence>
<comment type="subcellular location">
    <subcellularLocation>
        <location evidence="1">Nucleus</location>
    </subcellularLocation>
</comment>
<keyword evidence="5" id="KW-1185">Reference proteome</keyword>
<dbReference type="GO" id="GO:0005694">
    <property type="term" value="C:chromosome"/>
    <property type="evidence" value="ECO:0007669"/>
    <property type="project" value="UniProtKB-ARBA"/>
</dbReference>
<dbReference type="AlphaFoldDB" id="A0A087UFB8"/>
<evidence type="ECO:0000259" key="3">
    <source>
        <dbReference type="PROSITE" id="PS50013"/>
    </source>
</evidence>
<dbReference type="SUPFAM" id="SSF54160">
    <property type="entry name" value="Chromo domain-like"/>
    <property type="match status" value="1"/>
</dbReference>
<dbReference type="PROSITE" id="PS50013">
    <property type="entry name" value="CHROMO_2"/>
    <property type="match status" value="1"/>
</dbReference>
<dbReference type="Gene3D" id="2.40.50.40">
    <property type="match status" value="1"/>
</dbReference>
<dbReference type="Pfam" id="PF00385">
    <property type="entry name" value="Chromo"/>
    <property type="match status" value="1"/>
</dbReference>
<dbReference type="EMBL" id="KK119571">
    <property type="protein sequence ID" value="KFM76057.1"/>
    <property type="molecule type" value="Genomic_DNA"/>
</dbReference>
<dbReference type="Proteomes" id="UP000054359">
    <property type="component" value="Unassembled WGS sequence"/>
</dbReference>
<feature type="domain" description="Chromo" evidence="3">
    <location>
        <begin position="1"/>
        <end position="48"/>
    </location>
</feature>
<keyword evidence="2" id="KW-0539">Nucleus</keyword>
<reference evidence="4 5" key="1">
    <citation type="submission" date="2013-11" db="EMBL/GenBank/DDBJ databases">
        <title>Genome sequencing of Stegodyphus mimosarum.</title>
        <authorList>
            <person name="Bechsgaard J."/>
        </authorList>
    </citation>
    <scope>NUCLEOTIDE SEQUENCE [LARGE SCALE GENOMIC DNA]</scope>
</reference>
<dbReference type="GO" id="GO:0005634">
    <property type="term" value="C:nucleus"/>
    <property type="evidence" value="ECO:0007669"/>
    <property type="project" value="UniProtKB-SubCell"/>
</dbReference>
<protein>
    <recommendedName>
        <fullName evidence="3">Chromo domain-containing protein</fullName>
    </recommendedName>
</protein>
<dbReference type="OrthoDB" id="5376140at2759"/>